<feature type="region of interest" description="Disordered" evidence="1">
    <location>
        <begin position="1"/>
        <end position="53"/>
    </location>
</feature>
<organism evidence="2 3">
    <name type="scientific">Naegleria lovaniensis</name>
    <name type="common">Amoeba</name>
    <dbReference type="NCBI Taxonomy" id="51637"/>
    <lineage>
        <taxon>Eukaryota</taxon>
        <taxon>Discoba</taxon>
        <taxon>Heterolobosea</taxon>
        <taxon>Tetramitia</taxon>
        <taxon>Eutetramitia</taxon>
        <taxon>Vahlkampfiidae</taxon>
        <taxon>Naegleria</taxon>
    </lineage>
</organism>
<evidence type="ECO:0000313" key="2">
    <source>
        <dbReference type="EMBL" id="KAG2377497.1"/>
    </source>
</evidence>
<keyword evidence="3" id="KW-1185">Reference proteome</keyword>
<gene>
    <name evidence="2" type="ORF">C9374_009408</name>
</gene>
<comment type="caution">
    <text evidence="2">The sequence shown here is derived from an EMBL/GenBank/DDBJ whole genome shotgun (WGS) entry which is preliminary data.</text>
</comment>
<accession>A0AA88GDM1</accession>
<evidence type="ECO:0000313" key="3">
    <source>
        <dbReference type="Proteomes" id="UP000816034"/>
    </source>
</evidence>
<dbReference type="EMBL" id="PYSW02000038">
    <property type="protein sequence ID" value="KAG2377497.1"/>
    <property type="molecule type" value="Genomic_DNA"/>
</dbReference>
<reference evidence="2 3" key="1">
    <citation type="journal article" date="2018" name="BMC Genomics">
        <title>The genome of Naegleria lovaniensis, the basis for a comparative approach to unravel pathogenicity factors of the human pathogenic amoeba N. fowleri.</title>
        <authorList>
            <person name="Liechti N."/>
            <person name="Schurch N."/>
            <person name="Bruggmann R."/>
            <person name="Wittwer M."/>
        </authorList>
    </citation>
    <scope>NUCLEOTIDE SEQUENCE [LARGE SCALE GENOMIC DNA]</scope>
    <source>
        <strain evidence="2 3">ATCC 30569</strain>
    </source>
</reference>
<evidence type="ECO:0000256" key="1">
    <source>
        <dbReference type="SAM" id="MobiDB-lite"/>
    </source>
</evidence>
<name>A0AA88GDM1_NAELO</name>
<protein>
    <submittedName>
        <fullName evidence="2">Uncharacterized protein</fullName>
    </submittedName>
</protein>
<sequence length="398" mass="45899">MGGMVSKADPKTESSKPTKPKQNTRSPQQNGMSDEECVINKLKKGNKQAQNMPEEELKEWARSLCDHKELKEWYLNPEFATTVEQFEKLEKVNAAALSKKNENGSNHLFASTSESNQVDKPNTDAAFNLDDIDFDLDEIRKDAALPYMQVGKKIKIKLIIAEICKSDTQKALRKMLSPILTKLDYQQQFGMFHSALVVGPWYLEWNNSSLCIPRKCYSNAAMIAADLEFKGMATFDLDETIERISKVIIDWNVNRDYDQHKANCQQFVDELCKALEIPIHFEGVLGDYLNNLRTKGVCEIFFPVNDNMKEQFGIRESKVHFNTHAELDKFVKELLEKNPMFEQDNNLDWNLLKSFDRAFWLRHYRHPDDPTYQPHNCASDGCPFGDPSVTASFKKEWF</sequence>
<dbReference type="GeneID" id="68101862"/>
<dbReference type="AlphaFoldDB" id="A0AA88GDM1"/>
<dbReference type="Proteomes" id="UP000816034">
    <property type="component" value="Unassembled WGS sequence"/>
</dbReference>
<dbReference type="RefSeq" id="XP_044544759.1">
    <property type="nucleotide sequence ID" value="XM_044699592.1"/>
</dbReference>
<feature type="compositionally biased region" description="Polar residues" evidence="1">
    <location>
        <begin position="23"/>
        <end position="32"/>
    </location>
</feature>
<proteinExistence type="predicted"/>